<comment type="caution">
    <text evidence="8">The sequence shown here is derived from an EMBL/GenBank/DDBJ whole genome shotgun (WGS) entry which is preliminary data.</text>
</comment>
<comment type="cofactor">
    <cofactor evidence="1">
        <name>Fe(2+)</name>
        <dbReference type="ChEBI" id="CHEBI:29033"/>
    </cofactor>
</comment>
<dbReference type="Pfam" id="PF02668">
    <property type="entry name" value="TauD"/>
    <property type="match status" value="1"/>
</dbReference>
<evidence type="ECO:0000256" key="5">
    <source>
        <dbReference type="ARBA" id="ARBA00023002"/>
    </source>
</evidence>
<gene>
    <name evidence="8" type="ORF">HQ497_06090</name>
</gene>
<dbReference type="InterPro" id="IPR042098">
    <property type="entry name" value="TauD-like_sf"/>
</dbReference>
<dbReference type="SUPFAM" id="SSF51197">
    <property type="entry name" value="Clavaminate synthase-like"/>
    <property type="match status" value="1"/>
</dbReference>
<organism evidence="8 9">
    <name type="scientific">SAR86 cluster bacterium</name>
    <dbReference type="NCBI Taxonomy" id="2030880"/>
    <lineage>
        <taxon>Bacteria</taxon>
        <taxon>Pseudomonadati</taxon>
        <taxon>Pseudomonadota</taxon>
        <taxon>Gammaproteobacteria</taxon>
        <taxon>SAR86 cluster</taxon>
    </lineage>
</organism>
<evidence type="ECO:0000256" key="6">
    <source>
        <dbReference type="ARBA" id="ARBA00023004"/>
    </source>
</evidence>
<dbReference type="Gene3D" id="3.60.130.10">
    <property type="entry name" value="Clavaminate synthase-like"/>
    <property type="match status" value="1"/>
</dbReference>
<keyword evidence="3" id="KW-0479">Metal-binding</keyword>
<feature type="domain" description="TauD/TfdA-like" evidence="7">
    <location>
        <begin position="4"/>
        <end position="117"/>
    </location>
</feature>
<evidence type="ECO:0000259" key="7">
    <source>
        <dbReference type="Pfam" id="PF02668"/>
    </source>
</evidence>
<evidence type="ECO:0000313" key="9">
    <source>
        <dbReference type="Proteomes" id="UP000754644"/>
    </source>
</evidence>
<dbReference type="GO" id="GO:0005737">
    <property type="term" value="C:cytoplasm"/>
    <property type="evidence" value="ECO:0007669"/>
    <property type="project" value="TreeGrafter"/>
</dbReference>
<accession>A0A972VXM2</accession>
<evidence type="ECO:0000313" key="8">
    <source>
        <dbReference type="EMBL" id="NQV64917.1"/>
    </source>
</evidence>
<dbReference type="EMBL" id="JABMOJ010000225">
    <property type="protein sequence ID" value="NQV64917.1"/>
    <property type="molecule type" value="Genomic_DNA"/>
</dbReference>
<proteinExistence type="inferred from homology"/>
<evidence type="ECO:0000256" key="4">
    <source>
        <dbReference type="ARBA" id="ARBA00022964"/>
    </source>
</evidence>
<dbReference type="Proteomes" id="UP000754644">
    <property type="component" value="Unassembled WGS sequence"/>
</dbReference>
<feature type="non-terminal residue" evidence="8">
    <location>
        <position position="118"/>
    </location>
</feature>
<dbReference type="InterPro" id="IPR003819">
    <property type="entry name" value="TauD/TfdA-like"/>
</dbReference>
<dbReference type="InterPro" id="IPR051323">
    <property type="entry name" value="AtsK-like"/>
</dbReference>
<evidence type="ECO:0000256" key="3">
    <source>
        <dbReference type="ARBA" id="ARBA00022723"/>
    </source>
</evidence>
<keyword evidence="6" id="KW-0408">Iron</keyword>
<dbReference type="PANTHER" id="PTHR30468">
    <property type="entry name" value="ALPHA-KETOGLUTARATE-DEPENDENT SULFONATE DIOXYGENASE"/>
    <property type="match status" value="1"/>
</dbReference>
<keyword evidence="5" id="KW-0560">Oxidoreductase</keyword>
<evidence type="ECO:0000256" key="2">
    <source>
        <dbReference type="ARBA" id="ARBA00005896"/>
    </source>
</evidence>
<dbReference type="AlphaFoldDB" id="A0A972VXM2"/>
<keyword evidence="4 8" id="KW-0223">Dioxygenase</keyword>
<name>A0A972VXM2_9GAMM</name>
<dbReference type="PANTHER" id="PTHR30468:SF5">
    <property type="entry name" value="ALPHA-KETOGLUTARATE-DEPENDENT SULFATE ESTER DIOXYGENASE"/>
    <property type="match status" value="1"/>
</dbReference>
<protein>
    <submittedName>
        <fullName evidence="8">TauD/TfdA family dioxygenase</fullName>
    </submittedName>
</protein>
<sequence length="118" mass="12925">MLELTPVAGALGAEVKGIDLCGPLDQSHYNALNEALQTYEVLFFRDQAMSPAQHVALANLFGSPQLHQAYPHVDGYPQLTILENDEAHPSKIEKWHTDMTFRAKPPLGSILHGVVIPA</sequence>
<evidence type="ECO:0000256" key="1">
    <source>
        <dbReference type="ARBA" id="ARBA00001954"/>
    </source>
</evidence>
<dbReference type="GO" id="GO:0046872">
    <property type="term" value="F:metal ion binding"/>
    <property type="evidence" value="ECO:0007669"/>
    <property type="project" value="UniProtKB-KW"/>
</dbReference>
<reference evidence="8" key="1">
    <citation type="submission" date="2020-05" db="EMBL/GenBank/DDBJ databases">
        <title>Sulfur intermediates as new biogeochemical hubs in an aquatic model microbial ecosystem.</title>
        <authorList>
            <person name="Vigneron A."/>
        </authorList>
    </citation>
    <scope>NUCLEOTIDE SEQUENCE</scope>
    <source>
        <strain evidence="8">Bin.250</strain>
    </source>
</reference>
<dbReference type="GO" id="GO:0016706">
    <property type="term" value="F:2-oxoglutarate-dependent dioxygenase activity"/>
    <property type="evidence" value="ECO:0007669"/>
    <property type="project" value="TreeGrafter"/>
</dbReference>
<comment type="similarity">
    <text evidence="2">Belongs to the TfdA dioxygenase family.</text>
</comment>